<name>A0AAP0ENU4_9MAGN</name>
<accession>A0AAP0ENU4</accession>
<keyword evidence="2" id="KW-1185">Reference proteome</keyword>
<protein>
    <submittedName>
        <fullName evidence="1">Uncharacterized protein</fullName>
    </submittedName>
</protein>
<sequence length="74" mass="8825">MVRLDIDVLSEKTITHEVIERYRRVDGYEDKEDEKEKAEITNRETERRMKIRDGTRRILEEMSEARHGECGVAC</sequence>
<evidence type="ECO:0000313" key="1">
    <source>
        <dbReference type="EMBL" id="KAK9093068.1"/>
    </source>
</evidence>
<dbReference type="AlphaFoldDB" id="A0AAP0ENU4"/>
<dbReference type="Proteomes" id="UP001420932">
    <property type="component" value="Unassembled WGS sequence"/>
</dbReference>
<proteinExistence type="predicted"/>
<reference evidence="1 2" key="1">
    <citation type="submission" date="2024-01" db="EMBL/GenBank/DDBJ databases">
        <title>Genome assemblies of Stephania.</title>
        <authorList>
            <person name="Yang L."/>
        </authorList>
    </citation>
    <scope>NUCLEOTIDE SEQUENCE [LARGE SCALE GENOMIC DNA]</scope>
    <source>
        <strain evidence="1">YNDBR</strain>
        <tissue evidence="1">Leaf</tissue>
    </source>
</reference>
<organism evidence="1 2">
    <name type="scientific">Stephania yunnanensis</name>
    <dbReference type="NCBI Taxonomy" id="152371"/>
    <lineage>
        <taxon>Eukaryota</taxon>
        <taxon>Viridiplantae</taxon>
        <taxon>Streptophyta</taxon>
        <taxon>Embryophyta</taxon>
        <taxon>Tracheophyta</taxon>
        <taxon>Spermatophyta</taxon>
        <taxon>Magnoliopsida</taxon>
        <taxon>Ranunculales</taxon>
        <taxon>Menispermaceae</taxon>
        <taxon>Menispermoideae</taxon>
        <taxon>Cissampelideae</taxon>
        <taxon>Stephania</taxon>
    </lineage>
</organism>
<evidence type="ECO:0000313" key="2">
    <source>
        <dbReference type="Proteomes" id="UP001420932"/>
    </source>
</evidence>
<gene>
    <name evidence="1" type="ORF">Syun_027979</name>
</gene>
<comment type="caution">
    <text evidence="1">The sequence shown here is derived from an EMBL/GenBank/DDBJ whole genome shotgun (WGS) entry which is preliminary data.</text>
</comment>
<dbReference type="EMBL" id="JBBNAF010000012">
    <property type="protein sequence ID" value="KAK9093068.1"/>
    <property type="molecule type" value="Genomic_DNA"/>
</dbReference>